<dbReference type="PANTHER" id="PTHR30572">
    <property type="entry name" value="MEMBRANE COMPONENT OF TRANSPORTER-RELATED"/>
    <property type="match status" value="1"/>
</dbReference>
<reference evidence="9 10" key="1">
    <citation type="submission" date="2021-01" db="EMBL/GenBank/DDBJ databases">
        <title>Chryseolinea sp. Jin1 Genome sequencing and assembly.</title>
        <authorList>
            <person name="Kim I."/>
        </authorList>
    </citation>
    <scope>NUCLEOTIDE SEQUENCE [LARGE SCALE GENOMIC DNA]</scope>
    <source>
        <strain evidence="9 10">Jin1</strain>
    </source>
</reference>
<dbReference type="RefSeq" id="WP_202014011.1">
    <property type="nucleotide sequence ID" value="NZ_JAERRB010000010.1"/>
</dbReference>
<dbReference type="InterPro" id="IPR025857">
    <property type="entry name" value="MacB_PCD"/>
</dbReference>
<evidence type="ECO:0000259" key="7">
    <source>
        <dbReference type="Pfam" id="PF02687"/>
    </source>
</evidence>
<evidence type="ECO:0000256" key="4">
    <source>
        <dbReference type="ARBA" id="ARBA00022989"/>
    </source>
</evidence>
<evidence type="ECO:0000256" key="1">
    <source>
        <dbReference type="ARBA" id="ARBA00004651"/>
    </source>
</evidence>
<feature type="transmembrane region" description="Helical" evidence="6">
    <location>
        <begin position="21"/>
        <end position="42"/>
    </location>
</feature>
<evidence type="ECO:0000256" key="2">
    <source>
        <dbReference type="ARBA" id="ARBA00022475"/>
    </source>
</evidence>
<dbReference type="PROSITE" id="PS51257">
    <property type="entry name" value="PROKAR_LIPOPROTEIN"/>
    <property type="match status" value="1"/>
</dbReference>
<evidence type="ECO:0000256" key="3">
    <source>
        <dbReference type="ARBA" id="ARBA00022692"/>
    </source>
</evidence>
<keyword evidence="4 6" id="KW-1133">Transmembrane helix</keyword>
<keyword evidence="5 6" id="KW-0472">Membrane</keyword>
<dbReference type="InterPro" id="IPR050250">
    <property type="entry name" value="Macrolide_Exporter_MacB"/>
</dbReference>
<feature type="transmembrane region" description="Helical" evidence="6">
    <location>
        <begin position="422"/>
        <end position="442"/>
    </location>
</feature>
<name>A0ABS1KYP8_9BACT</name>
<evidence type="ECO:0000256" key="5">
    <source>
        <dbReference type="ARBA" id="ARBA00023136"/>
    </source>
</evidence>
<evidence type="ECO:0000256" key="6">
    <source>
        <dbReference type="SAM" id="Phobius"/>
    </source>
</evidence>
<feature type="transmembrane region" description="Helical" evidence="6">
    <location>
        <begin position="664"/>
        <end position="688"/>
    </location>
</feature>
<sequence length="787" mass="88477">MLKNYLLVTFRNLVKNSVYSVINIAGLSIGIACSILILLWVFDELSFDRFHPKTDRLFQVWIHASYDGKINSWTSVPLPTYEAMKTADSNIKNSVVADWGGDHMLTVGETRILKKGHYVSEEFLTMFEFPLVKGNAAQVLTDVHSIVISEAAAKALFGDADPINQVIRVDDEADLKVTGVLKNVPENSSFQFDCLLPWKYNETRSWVKENKSNWGNYSFQVFVELNDGNKEEAVEKAIVDMLAKHDQVDTKREFFLHPLARWRLHSHFENGKESGGMIEYVQMFTVIAIFILIIACINFMNLATARSERRAREVGIRKSVGSRRFEIIFQFLGESLLISFLAFVIAVLLAELLLPAYNNLVDKHLFIAYNSASFWIFAFGLIFFTGIISGSYPAFYLSSFQPSKVLKGKVQVGKSASLPRKILVTLQFGFSILLIIGTLVIYRQIEHVKSRDLGYSQKNLITVDYTTDVGKNYKVLKQELLQSGAVSSVTKSNSPITGIYSNNFLAWPGMEPGRKVLFATIATEYDYTKTMGIKLVEGRDFSEDFKSDTAAILVNKAAMDIMQLKNPLGAQLDLWDRKVELIGIVDNVLMGSPEHQIGPMFIVLQPEWISAVSIRLAGANDLKEELSKVEAIFKKYNPAYPFEYTFVDVEFQKKFTTIAMTSKLASLFASLAIFITGLGLFGLAAFTAEQRTKEIGIRKVLGASVGSLVGLMSKDFSRLVIIAFVVAAPVAWWLLNIFLERYQYRISIPWWVFPFTGFVALAFALIIVSTQAMRAARSNPVNSLRNE</sequence>
<comment type="subcellular location">
    <subcellularLocation>
        <location evidence="1">Cell membrane</location>
        <topology evidence="1">Multi-pass membrane protein</topology>
    </subcellularLocation>
</comment>
<feature type="transmembrane region" description="Helical" evidence="6">
    <location>
        <begin position="751"/>
        <end position="768"/>
    </location>
</feature>
<comment type="caution">
    <text evidence="9">The sequence shown here is derived from an EMBL/GenBank/DDBJ whole genome shotgun (WGS) entry which is preliminary data.</text>
</comment>
<gene>
    <name evidence="9" type="ORF">JI741_24200</name>
</gene>
<feature type="transmembrane region" description="Helical" evidence="6">
    <location>
        <begin position="719"/>
        <end position="739"/>
    </location>
</feature>
<organism evidence="9 10">
    <name type="scientific">Chryseolinea lacunae</name>
    <dbReference type="NCBI Taxonomy" id="2801331"/>
    <lineage>
        <taxon>Bacteria</taxon>
        <taxon>Pseudomonadati</taxon>
        <taxon>Bacteroidota</taxon>
        <taxon>Cytophagia</taxon>
        <taxon>Cytophagales</taxon>
        <taxon>Fulvivirgaceae</taxon>
        <taxon>Chryseolinea</taxon>
    </lineage>
</organism>
<dbReference type="Pfam" id="PF02687">
    <property type="entry name" value="FtsX"/>
    <property type="match status" value="2"/>
</dbReference>
<dbReference type="PANTHER" id="PTHR30572:SF18">
    <property type="entry name" value="ABC-TYPE MACROLIDE FAMILY EXPORT SYSTEM PERMEASE COMPONENT 2"/>
    <property type="match status" value="1"/>
</dbReference>
<evidence type="ECO:0000313" key="9">
    <source>
        <dbReference type="EMBL" id="MBL0744357.1"/>
    </source>
</evidence>
<feature type="transmembrane region" description="Helical" evidence="6">
    <location>
        <begin position="374"/>
        <end position="397"/>
    </location>
</feature>
<feature type="transmembrane region" description="Helical" evidence="6">
    <location>
        <begin position="327"/>
        <end position="354"/>
    </location>
</feature>
<dbReference type="Proteomes" id="UP000613030">
    <property type="component" value="Unassembled WGS sequence"/>
</dbReference>
<keyword evidence="2" id="KW-1003">Cell membrane</keyword>
<feature type="domain" description="ABC3 transporter permease C-terminal" evidence="7">
    <location>
        <begin position="286"/>
        <end position="400"/>
    </location>
</feature>
<feature type="transmembrane region" description="Helical" evidence="6">
    <location>
        <begin position="280"/>
        <end position="302"/>
    </location>
</feature>
<protein>
    <submittedName>
        <fullName evidence="9">ABC transporter permease</fullName>
    </submittedName>
</protein>
<feature type="domain" description="ABC3 transporter permease C-terminal" evidence="7">
    <location>
        <begin position="667"/>
        <end position="780"/>
    </location>
</feature>
<dbReference type="InterPro" id="IPR003838">
    <property type="entry name" value="ABC3_permease_C"/>
</dbReference>
<accession>A0ABS1KYP8</accession>
<dbReference type="EMBL" id="JAERRB010000010">
    <property type="protein sequence ID" value="MBL0744357.1"/>
    <property type="molecule type" value="Genomic_DNA"/>
</dbReference>
<evidence type="ECO:0000313" key="10">
    <source>
        <dbReference type="Proteomes" id="UP000613030"/>
    </source>
</evidence>
<feature type="domain" description="MacB-like periplasmic core" evidence="8">
    <location>
        <begin position="20"/>
        <end position="239"/>
    </location>
</feature>
<dbReference type="Pfam" id="PF12704">
    <property type="entry name" value="MacB_PCD"/>
    <property type="match status" value="1"/>
</dbReference>
<keyword evidence="10" id="KW-1185">Reference proteome</keyword>
<proteinExistence type="predicted"/>
<evidence type="ECO:0000259" key="8">
    <source>
        <dbReference type="Pfam" id="PF12704"/>
    </source>
</evidence>
<keyword evidence="3 6" id="KW-0812">Transmembrane</keyword>